<evidence type="ECO:0000313" key="4">
    <source>
        <dbReference type="Proteomes" id="UP000249725"/>
    </source>
</evidence>
<gene>
    <name evidence="3" type="ORF">DJ018_03185</name>
</gene>
<accession>A0A328ATZ1</accession>
<keyword evidence="4" id="KW-1185">Reference proteome</keyword>
<dbReference type="EMBL" id="QFYR01000001">
    <property type="protein sequence ID" value="RAK56984.1"/>
    <property type="molecule type" value="Genomic_DNA"/>
</dbReference>
<protein>
    <submittedName>
        <fullName evidence="3">Alpha/beta hydrolase</fullName>
    </submittedName>
</protein>
<dbReference type="Proteomes" id="UP000249725">
    <property type="component" value="Unassembled WGS sequence"/>
</dbReference>
<dbReference type="Gene3D" id="3.40.50.1820">
    <property type="entry name" value="alpha/beta hydrolase"/>
    <property type="match status" value="1"/>
</dbReference>
<proteinExistence type="predicted"/>
<organism evidence="3 4">
    <name type="scientific">Phenylobacterium deserti</name>
    <dbReference type="NCBI Taxonomy" id="1914756"/>
    <lineage>
        <taxon>Bacteria</taxon>
        <taxon>Pseudomonadati</taxon>
        <taxon>Pseudomonadota</taxon>
        <taxon>Alphaproteobacteria</taxon>
        <taxon>Caulobacterales</taxon>
        <taxon>Caulobacteraceae</taxon>
        <taxon>Phenylobacterium</taxon>
    </lineage>
</organism>
<dbReference type="SUPFAM" id="SSF53474">
    <property type="entry name" value="alpha/beta-Hydrolases"/>
    <property type="match status" value="1"/>
</dbReference>
<evidence type="ECO:0000313" key="3">
    <source>
        <dbReference type="EMBL" id="RAK56984.1"/>
    </source>
</evidence>
<feature type="domain" description="AB hydrolase-1" evidence="2">
    <location>
        <begin position="69"/>
        <end position="317"/>
    </location>
</feature>
<dbReference type="Pfam" id="PF12697">
    <property type="entry name" value="Abhydrolase_6"/>
    <property type="match status" value="1"/>
</dbReference>
<dbReference type="InterPro" id="IPR029058">
    <property type="entry name" value="AB_hydrolase_fold"/>
</dbReference>
<name>A0A328ATZ1_9CAUL</name>
<dbReference type="InterPro" id="IPR000073">
    <property type="entry name" value="AB_hydrolase_1"/>
</dbReference>
<feature type="region of interest" description="Disordered" evidence="1">
    <location>
        <begin position="172"/>
        <end position="192"/>
    </location>
</feature>
<dbReference type="PANTHER" id="PTHR43798:SF33">
    <property type="entry name" value="HYDROLASE, PUTATIVE (AFU_ORTHOLOGUE AFUA_2G14860)-RELATED"/>
    <property type="match status" value="1"/>
</dbReference>
<sequence>MAEQAQAERVRKDPPPEHVAPLAALKGAEPPAPRWFRDAIAVEPERSFVENLGASLEVLTWGEVGKPGLLFIHGASAHADWWSFIAPFFAQDYRIAAVSLAGMGLSDWRETYRFPDFASDFEAVAQATGLYADGGKPIYIGHSFGGAQVFFTGMRAPEQLKAGILIDTGFGAPPEQVERGEAASREAPDREAKTYPSFEAALARFRLMPLQPTENLYVADFIARRSLRQVERADGSEGWTWRFDPRLWAKLDRTTMRPTPEDFARPLPPMAHIAGEHSALLQRRRDGKLMAFPTSLPEIVLPDAYHHVMVDQPLALVSALRTLLTAWPATAA</sequence>
<comment type="caution">
    <text evidence="3">The sequence shown here is derived from an EMBL/GenBank/DDBJ whole genome shotgun (WGS) entry which is preliminary data.</text>
</comment>
<dbReference type="GO" id="GO:0016787">
    <property type="term" value="F:hydrolase activity"/>
    <property type="evidence" value="ECO:0007669"/>
    <property type="project" value="UniProtKB-KW"/>
</dbReference>
<dbReference type="AlphaFoldDB" id="A0A328ATZ1"/>
<evidence type="ECO:0000256" key="1">
    <source>
        <dbReference type="SAM" id="MobiDB-lite"/>
    </source>
</evidence>
<feature type="compositionally biased region" description="Basic and acidic residues" evidence="1">
    <location>
        <begin position="176"/>
        <end position="192"/>
    </location>
</feature>
<keyword evidence="3" id="KW-0378">Hydrolase</keyword>
<evidence type="ECO:0000259" key="2">
    <source>
        <dbReference type="Pfam" id="PF12697"/>
    </source>
</evidence>
<dbReference type="PANTHER" id="PTHR43798">
    <property type="entry name" value="MONOACYLGLYCEROL LIPASE"/>
    <property type="match status" value="1"/>
</dbReference>
<dbReference type="OrthoDB" id="9804723at2"/>
<dbReference type="RefSeq" id="WP_111513436.1">
    <property type="nucleotide sequence ID" value="NZ_QFYR01000001.1"/>
</dbReference>
<dbReference type="GO" id="GO:0016020">
    <property type="term" value="C:membrane"/>
    <property type="evidence" value="ECO:0007669"/>
    <property type="project" value="TreeGrafter"/>
</dbReference>
<reference evidence="4" key="1">
    <citation type="submission" date="2018-05" db="EMBL/GenBank/DDBJ databases">
        <authorList>
            <person name="Li X."/>
        </authorList>
    </citation>
    <scope>NUCLEOTIDE SEQUENCE [LARGE SCALE GENOMIC DNA]</scope>
    <source>
        <strain evidence="4">YIM 73061</strain>
    </source>
</reference>
<dbReference type="InterPro" id="IPR050266">
    <property type="entry name" value="AB_hydrolase_sf"/>
</dbReference>